<evidence type="ECO:0000313" key="3">
    <source>
        <dbReference type="Proteomes" id="UP000717328"/>
    </source>
</evidence>
<gene>
    <name evidence="2" type="ORF">H0H81_007207</name>
</gene>
<dbReference type="Proteomes" id="UP000717328">
    <property type="component" value="Unassembled WGS sequence"/>
</dbReference>
<dbReference type="AlphaFoldDB" id="A0A9P7FQI5"/>
<proteinExistence type="predicted"/>
<accession>A0A9P7FQI5</accession>
<feature type="region of interest" description="Disordered" evidence="1">
    <location>
        <begin position="72"/>
        <end position="98"/>
    </location>
</feature>
<sequence length="201" mass="22726">MSTTYLKSESQSIWARNARSKIADDSTIPQDARRGSQVIVIHPGSRSLIIGRASDVTPIIIPNVVARKCKPPVPAPTRVEGISRPRGSTNSEDELSEKDPFEDKISAITVSLRDRMRFYKLRVTPNATAIASTFNEQFKPEIIAEYNDPFRVEWTENMSSEEAYFGEKAPFVLQTRKKRGTLFAGQYTLRTSIQETIRPYK</sequence>
<name>A0A9P7FQI5_9AGAR</name>
<dbReference type="Gene3D" id="3.90.640.10">
    <property type="entry name" value="Actin, Chain A, domain 4"/>
    <property type="match status" value="1"/>
</dbReference>
<evidence type="ECO:0000313" key="2">
    <source>
        <dbReference type="EMBL" id="KAG5636677.1"/>
    </source>
</evidence>
<protein>
    <submittedName>
        <fullName evidence="2">Uncharacterized protein</fullName>
    </submittedName>
</protein>
<keyword evidence="3" id="KW-1185">Reference proteome</keyword>
<reference evidence="2" key="1">
    <citation type="submission" date="2021-02" db="EMBL/GenBank/DDBJ databases">
        <authorList>
            <person name="Nieuwenhuis M."/>
            <person name="Van De Peppel L.J.J."/>
        </authorList>
    </citation>
    <scope>NUCLEOTIDE SEQUENCE</scope>
    <source>
        <strain evidence="2">D49</strain>
    </source>
</reference>
<dbReference type="EMBL" id="JABCKI010005904">
    <property type="protein sequence ID" value="KAG5636677.1"/>
    <property type="molecule type" value="Genomic_DNA"/>
</dbReference>
<reference evidence="2" key="2">
    <citation type="submission" date="2021-10" db="EMBL/GenBank/DDBJ databases">
        <title>Phylogenomics reveals ancestral predisposition of the termite-cultivated fungus Termitomyces towards a domesticated lifestyle.</title>
        <authorList>
            <person name="Auxier B."/>
            <person name="Grum-Grzhimaylo A."/>
            <person name="Cardenas M.E."/>
            <person name="Lodge J.D."/>
            <person name="Laessoe T."/>
            <person name="Pedersen O."/>
            <person name="Smith M.E."/>
            <person name="Kuyper T.W."/>
            <person name="Franco-Molano E.A."/>
            <person name="Baroni T.J."/>
            <person name="Aanen D.K."/>
        </authorList>
    </citation>
    <scope>NUCLEOTIDE SEQUENCE</scope>
    <source>
        <strain evidence="2">D49</strain>
    </source>
</reference>
<dbReference type="OrthoDB" id="5572108at2759"/>
<comment type="caution">
    <text evidence="2">The sequence shown here is derived from an EMBL/GenBank/DDBJ whole genome shotgun (WGS) entry which is preliminary data.</text>
</comment>
<evidence type="ECO:0000256" key="1">
    <source>
        <dbReference type="SAM" id="MobiDB-lite"/>
    </source>
</evidence>
<organism evidence="2 3">
    <name type="scientific">Sphagnurus paluster</name>
    <dbReference type="NCBI Taxonomy" id="117069"/>
    <lineage>
        <taxon>Eukaryota</taxon>
        <taxon>Fungi</taxon>
        <taxon>Dikarya</taxon>
        <taxon>Basidiomycota</taxon>
        <taxon>Agaricomycotina</taxon>
        <taxon>Agaricomycetes</taxon>
        <taxon>Agaricomycetidae</taxon>
        <taxon>Agaricales</taxon>
        <taxon>Tricholomatineae</taxon>
        <taxon>Lyophyllaceae</taxon>
        <taxon>Sphagnurus</taxon>
    </lineage>
</organism>